<dbReference type="InterPro" id="IPR050561">
    <property type="entry name" value="PTP"/>
</dbReference>
<dbReference type="PANTHER" id="PTHR23339">
    <property type="entry name" value="TYROSINE SPECIFIC PROTEIN PHOSPHATASE AND DUAL SPECIFICITY PROTEIN PHOSPHATASE"/>
    <property type="match status" value="1"/>
</dbReference>
<dbReference type="InterPro" id="IPR000387">
    <property type="entry name" value="Tyr_Pase_dom"/>
</dbReference>
<dbReference type="EMBL" id="HBEG01003635">
    <property type="protein sequence ID" value="CAD8346345.1"/>
    <property type="molecule type" value="Transcribed_RNA"/>
</dbReference>
<comment type="similarity">
    <text evidence="1">Belongs to the protein-tyrosine phosphatase family. Non-receptor class CDC14 subfamily.</text>
</comment>
<dbReference type="PROSITE" id="PS50056">
    <property type="entry name" value="TYR_PHOSPHATASE_2"/>
    <property type="match status" value="1"/>
</dbReference>
<name>A0A7R9ZX64_9DINO</name>
<dbReference type="Pfam" id="PF22784">
    <property type="entry name" value="PTP-SAK"/>
    <property type="match status" value="1"/>
</dbReference>
<evidence type="ECO:0000256" key="2">
    <source>
        <dbReference type="ARBA" id="ARBA00022801"/>
    </source>
</evidence>
<organism evidence="4">
    <name type="scientific">Pyrodinium bahamense</name>
    <dbReference type="NCBI Taxonomy" id="73915"/>
    <lineage>
        <taxon>Eukaryota</taxon>
        <taxon>Sar</taxon>
        <taxon>Alveolata</taxon>
        <taxon>Dinophyceae</taxon>
        <taxon>Gonyaulacales</taxon>
        <taxon>Pyrocystaceae</taxon>
        <taxon>Pyrodinium</taxon>
    </lineage>
</organism>
<dbReference type="InterPro" id="IPR029021">
    <property type="entry name" value="Prot-tyrosine_phosphatase-like"/>
</dbReference>
<feature type="domain" description="Tyrosine specific protein phosphatases" evidence="3">
    <location>
        <begin position="344"/>
        <end position="413"/>
    </location>
</feature>
<reference evidence="4" key="1">
    <citation type="submission" date="2021-01" db="EMBL/GenBank/DDBJ databases">
        <authorList>
            <person name="Corre E."/>
            <person name="Pelletier E."/>
            <person name="Niang G."/>
            <person name="Scheremetjew M."/>
            <person name="Finn R."/>
            <person name="Kale V."/>
            <person name="Holt S."/>
            <person name="Cochrane G."/>
            <person name="Meng A."/>
            <person name="Brown T."/>
            <person name="Cohen L."/>
        </authorList>
    </citation>
    <scope>NUCLEOTIDE SEQUENCE</scope>
    <source>
        <strain evidence="4">Pbaha01</strain>
    </source>
</reference>
<evidence type="ECO:0000256" key="1">
    <source>
        <dbReference type="ARBA" id="ARBA00007315"/>
    </source>
</evidence>
<dbReference type="Gene3D" id="3.90.190.10">
    <property type="entry name" value="Protein tyrosine phosphatase superfamily"/>
    <property type="match status" value="2"/>
</dbReference>
<sequence length="453" mass="48628">MKVDGKEVSLLPGRLRWAPGKFGTGVTREVLALQLCSHGGGKAGEYRVPHYSRQALGAAFGPLDLGALVRFCRGLEVALSDTSKAGELFVTTPLTDKEYFANASVLIGAYMILKHEWSVSSLVDAMGAQCTDAKFVCSWTAKKNLEQDRVMRVRHCWEGISLAVRCRWINASFVDDDLKADVGCMKYESRIYGFDAAWIIPGSLMVGADPTTVTYDPNPVTCKALLPGKEEPIASLPASPCGVEMHTPASRLSSSTVASVDTVCKEYRDDFSDDGTVGQTVANNPPDYVSFLQQSCIGLVVRVNYEMETGMPQKSYADDVFEPWGIAQQNIPVVDTQGGLPRGADVALMIEACEGYAETGCSAVLVHCKGGFGRSAVLACCLAIYRLDIPGAAMLGWARIARPGAITTVKQELFLISLKGRREVMRYARMGSSDAFGGASCASEACGGTCTTQ</sequence>
<dbReference type="SUPFAM" id="SSF52799">
    <property type="entry name" value="(Phosphotyrosine protein) phosphatases II"/>
    <property type="match status" value="2"/>
</dbReference>
<dbReference type="AlphaFoldDB" id="A0A7R9ZX64"/>
<protein>
    <recommendedName>
        <fullName evidence="3">Tyrosine specific protein phosphatases domain-containing protein</fullName>
    </recommendedName>
</protein>
<gene>
    <name evidence="4" type="ORF">PBAH0796_LOCUS2083</name>
</gene>
<dbReference type="PROSITE" id="PS00383">
    <property type="entry name" value="TYR_PHOSPHATASE_1"/>
    <property type="match status" value="1"/>
</dbReference>
<dbReference type="InterPro" id="IPR057023">
    <property type="entry name" value="PTP-SAK"/>
</dbReference>
<evidence type="ECO:0000259" key="3">
    <source>
        <dbReference type="PROSITE" id="PS50056"/>
    </source>
</evidence>
<dbReference type="Pfam" id="PF14671">
    <property type="entry name" value="DSPn"/>
    <property type="match status" value="1"/>
</dbReference>
<dbReference type="GO" id="GO:0016791">
    <property type="term" value="F:phosphatase activity"/>
    <property type="evidence" value="ECO:0007669"/>
    <property type="project" value="UniProtKB-ARBA"/>
</dbReference>
<dbReference type="InterPro" id="IPR029260">
    <property type="entry name" value="DSPn"/>
</dbReference>
<evidence type="ECO:0000313" key="4">
    <source>
        <dbReference type="EMBL" id="CAD8346345.1"/>
    </source>
</evidence>
<accession>A0A7R9ZX64</accession>
<dbReference type="InterPro" id="IPR016130">
    <property type="entry name" value="Tyr_Pase_AS"/>
</dbReference>
<proteinExistence type="inferred from homology"/>
<keyword evidence="2" id="KW-0378">Hydrolase</keyword>